<proteinExistence type="predicted"/>
<dbReference type="SUPFAM" id="SSF49464">
    <property type="entry name" value="Carboxypeptidase regulatory domain-like"/>
    <property type="match status" value="1"/>
</dbReference>
<gene>
    <name evidence="1" type="ORF">EGM88_12410</name>
</gene>
<dbReference type="AlphaFoldDB" id="A0A3N4NG37"/>
<name>A0A3N4NG37_9FLAO</name>
<dbReference type="OrthoDB" id="1417583at2"/>
<organism evidence="1 2">
    <name type="scientific">Aureibaculum marinum</name>
    <dbReference type="NCBI Taxonomy" id="2487930"/>
    <lineage>
        <taxon>Bacteria</taxon>
        <taxon>Pseudomonadati</taxon>
        <taxon>Bacteroidota</taxon>
        <taxon>Flavobacteriia</taxon>
        <taxon>Flavobacteriales</taxon>
        <taxon>Flavobacteriaceae</taxon>
        <taxon>Aureibaculum</taxon>
    </lineage>
</organism>
<dbReference type="RefSeq" id="WP_123898693.1">
    <property type="nucleotide sequence ID" value="NZ_RPFJ01000018.1"/>
</dbReference>
<evidence type="ECO:0000313" key="2">
    <source>
        <dbReference type="Proteomes" id="UP000270856"/>
    </source>
</evidence>
<reference evidence="1 2" key="1">
    <citation type="submission" date="2018-11" db="EMBL/GenBank/DDBJ databases">
        <title>Aureibaculum marinum gen. nov., sp. nov., a member of the family Flavobacteriaceae isolated from the Bohai Sea.</title>
        <authorList>
            <person name="Ji X."/>
        </authorList>
    </citation>
    <scope>NUCLEOTIDE SEQUENCE [LARGE SCALE GENOMIC DNA]</scope>
    <source>
        <strain evidence="1 2">BH-SD17</strain>
    </source>
</reference>
<dbReference type="EMBL" id="RPFJ01000018">
    <property type="protein sequence ID" value="RPD94375.1"/>
    <property type="molecule type" value="Genomic_DNA"/>
</dbReference>
<evidence type="ECO:0008006" key="3">
    <source>
        <dbReference type="Google" id="ProtNLM"/>
    </source>
</evidence>
<dbReference type="Proteomes" id="UP000270856">
    <property type="component" value="Unassembled WGS sequence"/>
</dbReference>
<sequence>MMKIRFLLFFILLLSINSFSQNERVMLFGNIKSEGDELENIHVLNKNSKIGTITNAKGFFSIEVREKDTLIVTGIQFYYSEILITKQHIKDLTITINLLQKTNKLDEVIVKHNLTGSIFIDANNIKTTKNVEDGVLNFSEIDMSLVGNINDDFSRSRTSNDSQLMPNMNPNLIAIAGLLLKPLTKIGETKRNIKKRERYYQNKVLDAPKSIRIDFGDSFFTETLQIPTNQIDEFITYCLPKGIANLYVDNQKIKIIDVFLQESKTYLKGLKNED</sequence>
<comment type="caution">
    <text evidence="1">The sequence shown here is derived from an EMBL/GenBank/DDBJ whole genome shotgun (WGS) entry which is preliminary data.</text>
</comment>
<accession>A0A3N4NG37</accession>
<evidence type="ECO:0000313" key="1">
    <source>
        <dbReference type="EMBL" id="RPD94375.1"/>
    </source>
</evidence>
<dbReference type="InterPro" id="IPR008969">
    <property type="entry name" value="CarboxyPept-like_regulatory"/>
</dbReference>
<keyword evidence="2" id="KW-1185">Reference proteome</keyword>
<dbReference type="Pfam" id="PF13715">
    <property type="entry name" value="CarbopepD_reg_2"/>
    <property type="match status" value="1"/>
</dbReference>
<protein>
    <recommendedName>
        <fullName evidence="3">Carboxypeptidase-like regulatory domain-containing protein</fullName>
    </recommendedName>
</protein>